<accession>A0A6G4A2G7</accession>
<name>A0A6G4A2G7_9BACL</name>
<evidence type="ECO:0000313" key="1">
    <source>
        <dbReference type="EMBL" id="NEW08520.1"/>
    </source>
</evidence>
<proteinExistence type="predicted"/>
<gene>
    <name evidence="1" type="ORF">GK047_21205</name>
</gene>
<dbReference type="AlphaFoldDB" id="A0A6G4A2G7"/>
<dbReference type="EMBL" id="JAAIKC010000009">
    <property type="protein sequence ID" value="NEW08520.1"/>
    <property type="molecule type" value="Genomic_DNA"/>
</dbReference>
<comment type="caution">
    <text evidence="1">The sequence shown here is derived from an EMBL/GenBank/DDBJ whole genome shotgun (WGS) entry which is preliminary data.</text>
</comment>
<organism evidence="1">
    <name type="scientific">Paenibacillus sp. SYP-B3998</name>
    <dbReference type="NCBI Taxonomy" id="2678564"/>
    <lineage>
        <taxon>Bacteria</taxon>
        <taxon>Bacillati</taxon>
        <taxon>Bacillota</taxon>
        <taxon>Bacilli</taxon>
        <taxon>Bacillales</taxon>
        <taxon>Paenibacillaceae</taxon>
        <taxon>Paenibacillus</taxon>
    </lineage>
</organism>
<sequence length="72" mass="8217">MANRKSIQISLIQFLEMELNVMNVALDIVDQLIRKVLFCKRIRPKDVSAVINLRILVNSFTKTIANQTTTGK</sequence>
<protein>
    <submittedName>
        <fullName evidence="1">Uncharacterized protein</fullName>
    </submittedName>
</protein>
<reference evidence="1" key="1">
    <citation type="submission" date="2020-02" db="EMBL/GenBank/DDBJ databases">
        <authorList>
            <person name="Shen X.-R."/>
            <person name="Zhang Y.-X."/>
        </authorList>
    </citation>
    <scope>NUCLEOTIDE SEQUENCE</scope>
    <source>
        <strain evidence="1">SYP-B3998</strain>
    </source>
</reference>
<dbReference type="RefSeq" id="WP_163951447.1">
    <property type="nucleotide sequence ID" value="NZ_JAAIKC010000009.1"/>
</dbReference>